<evidence type="ECO:0000313" key="3">
    <source>
        <dbReference type="EMBL" id="OGG03380.1"/>
    </source>
</evidence>
<dbReference type="EMBL" id="MFIX01000147">
    <property type="protein sequence ID" value="OGG03380.1"/>
    <property type="molecule type" value="Genomic_DNA"/>
</dbReference>
<dbReference type="InterPro" id="IPR002491">
    <property type="entry name" value="ABC_transptr_periplasmic_BD"/>
</dbReference>
<dbReference type="SUPFAM" id="SSF53807">
    <property type="entry name" value="Helical backbone' metal receptor"/>
    <property type="match status" value="1"/>
</dbReference>
<dbReference type="Pfam" id="PF01497">
    <property type="entry name" value="Peripla_BP_2"/>
    <property type="match status" value="1"/>
</dbReference>
<evidence type="ECO:0000256" key="1">
    <source>
        <dbReference type="ARBA" id="ARBA00022729"/>
    </source>
</evidence>
<dbReference type="AlphaFoldDB" id="A0A1F5YT53"/>
<evidence type="ECO:0000313" key="4">
    <source>
        <dbReference type="Proteomes" id="UP000179129"/>
    </source>
</evidence>
<dbReference type="NCBIfam" id="NF038402">
    <property type="entry name" value="TroA_like"/>
    <property type="match status" value="1"/>
</dbReference>
<evidence type="ECO:0000259" key="2">
    <source>
        <dbReference type="PROSITE" id="PS50983"/>
    </source>
</evidence>
<sequence length="305" mass="33199">MGAAIALGFSLSFLGKHFAGPDRPGRVLPAAVEGGVVETPRRIVSFAPSITETLFALGLGGRVAGDTRYCDYPPEAAAKPKVGGYLDPNYEALLALHPDLVVLLQEQTESARLLGEMSIESLSVDHRNLKGILDSIRRIGAACGAQDRAAELLSDMRKRMDRIRERTAGLPRPVIMVTLGRNLASGDLKGTFISGNDGYYNDLIELAGGRNAYTGRTVSLPTVSPEGLHQLNPQVIVEMIPGLDTTRFDRQAFIRSWDFAAGVEAVSRGRIYVFTEEYVVRPGPRFILLAEQLARVIHPEADWES</sequence>
<dbReference type="PROSITE" id="PS50983">
    <property type="entry name" value="FE_B12_PBP"/>
    <property type="match status" value="1"/>
</dbReference>
<comment type="caution">
    <text evidence="3">The sequence shown here is derived from an EMBL/GenBank/DDBJ whole genome shotgun (WGS) entry which is preliminary data.</text>
</comment>
<gene>
    <name evidence="3" type="ORF">A3F83_09410</name>
</gene>
<feature type="domain" description="Fe/B12 periplasmic-binding" evidence="2">
    <location>
        <begin position="42"/>
        <end position="301"/>
    </location>
</feature>
<name>A0A1F5YT53_9BACT</name>
<dbReference type="PANTHER" id="PTHR30535:SF34">
    <property type="entry name" value="MOLYBDATE-BINDING PROTEIN MOLA"/>
    <property type="match status" value="1"/>
</dbReference>
<dbReference type="Gene3D" id="3.40.50.1980">
    <property type="entry name" value="Nitrogenase molybdenum iron protein domain"/>
    <property type="match status" value="2"/>
</dbReference>
<keyword evidence="1" id="KW-0732">Signal</keyword>
<dbReference type="InterPro" id="IPR050902">
    <property type="entry name" value="ABC_Transporter_SBP"/>
</dbReference>
<protein>
    <recommendedName>
        <fullName evidence="2">Fe/B12 periplasmic-binding domain-containing protein</fullName>
    </recommendedName>
</protein>
<proteinExistence type="predicted"/>
<dbReference type="GO" id="GO:0071281">
    <property type="term" value="P:cellular response to iron ion"/>
    <property type="evidence" value="ECO:0007669"/>
    <property type="project" value="TreeGrafter"/>
</dbReference>
<dbReference type="STRING" id="1817867.A3F83_09410"/>
<dbReference type="PANTHER" id="PTHR30535">
    <property type="entry name" value="VITAMIN B12-BINDING PROTEIN"/>
    <property type="match status" value="1"/>
</dbReference>
<organism evidence="3 4">
    <name type="scientific">Candidatus Glassbacteria bacterium RIFCSPLOWO2_12_FULL_58_11</name>
    <dbReference type="NCBI Taxonomy" id="1817867"/>
    <lineage>
        <taxon>Bacteria</taxon>
        <taxon>Candidatus Glassiibacteriota</taxon>
    </lineage>
</organism>
<accession>A0A1F5YT53</accession>
<dbReference type="InterPro" id="IPR054828">
    <property type="entry name" value="Vit_B12_bind_prot"/>
</dbReference>
<dbReference type="Proteomes" id="UP000179129">
    <property type="component" value="Unassembled WGS sequence"/>
</dbReference>
<reference evidence="3 4" key="1">
    <citation type="journal article" date="2016" name="Nat. Commun.">
        <title>Thousands of microbial genomes shed light on interconnected biogeochemical processes in an aquifer system.</title>
        <authorList>
            <person name="Anantharaman K."/>
            <person name="Brown C.T."/>
            <person name="Hug L.A."/>
            <person name="Sharon I."/>
            <person name="Castelle C.J."/>
            <person name="Probst A.J."/>
            <person name="Thomas B.C."/>
            <person name="Singh A."/>
            <person name="Wilkins M.J."/>
            <person name="Karaoz U."/>
            <person name="Brodie E.L."/>
            <person name="Williams K.H."/>
            <person name="Hubbard S.S."/>
            <person name="Banfield J.F."/>
        </authorList>
    </citation>
    <scope>NUCLEOTIDE SEQUENCE [LARGE SCALE GENOMIC DNA]</scope>
</reference>